<keyword evidence="5" id="KW-0472">Membrane</keyword>
<dbReference type="OrthoDB" id="73465at2759"/>
<dbReference type="InterPro" id="IPR008217">
    <property type="entry name" value="Ccc1_fam"/>
</dbReference>
<accession>A0A067BQC2</accession>
<comment type="similarity">
    <text evidence="2">Belongs to the CCC1 family.</text>
</comment>
<dbReference type="GeneID" id="24139262"/>
<reference evidence="6 7" key="1">
    <citation type="journal article" date="2013" name="PLoS Genet.">
        <title>Distinctive expansion of potential virulence genes in the genome of the oomycete fish pathogen Saprolegnia parasitica.</title>
        <authorList>
            <person name="Jiang R.H."/>
            <person name="de Bruijn I."/>
            <person name="Haas B.J."/>
            <person name="Belmonte R."/>
            <person name="Lobach L."/>
            <person name="Christie J."/>
            <person name="van den Ackerveken G."/>
            <person name="Bottin A."/>
            <person name="Bulone V."/>
            <person name="Diaz-Moreno S.M."/>
            <person name="Dumas B."/>
            <person name="Fan L."/>
            <person name="Gaulin E."/>
            <person name="Govers F."/>
            <person name="Grenville-Briggs L.J."/>
            <person name="Horner N.R."/>
            <person name="Levin J.Z."/>
            <person name="Mammella M."/>
            <person name="Meijer H.J."/>
            <person name="Morris P."/>
            <person name="Nusbaum C."/>
            <person name="Oome S."/>
            <person name="Phillips A.J."/>
            <person name="van Rooyen D."/>
            <person name="Rzeszutek E."/>
            <person name="Saraiva M."/>
            <person name="Secombes C.J."/>
            <person name="Seidl M.F."/>
            <person name="Snel B."/>
            <person name="Stassen J.H."/>
            <person name="Sykes S."/>
            <person name="Tripathy S."/>
            <person name="van den Berg H."/>
            <person name="Vega-Arreguin J.C."/>
            <person name="Wawra S."/>
            <person name="Young S.K."/>
            <person name="Zeng Q."/>
            <person name="Dieguez-Uribeondo J."/>
            <person name="Russ C."/>
            <person name="Tyler B.M."/>
            <person name="van West P."/>
        </authorList>
    </citation>
    <scope>NUCLEOTIDE SEQUENCE [LARGE SCALE GENOMIC DNA]</scope>
    <source>
        <strain evidence="6 7">CBS 223.65</strain>
    </source>
</reference>
<sequence>MGMGDYLSTQAETDLINHERSRELWEMENFPEGEKAEMIELYEAKGISSEDAKIVVDTLSKLKLMPVDDDENPFIGGLITFGSFVLFGA</sequence>
<keyword evidence="3" id="KW-0812">Transmembrane</keyword>
<evidence type="ECO:0000256" key="1">
    <source>
        <dbReference type="ARBA" id="ARBA00004127"/>
    </source>
</evidence>
<dbReference type="GO" id="GO:0005384">
    <property type="term" value="F:manganese ion transmembrane transporter activity"/>
    <property type="evidence" value="ECO:0007669"/>
    <property type="project" value="InterPro"/>
</dbReference>
<dbReference type="AlphaFoldDB" id="A0A067BQC2"/>
<dbReference type="GO" id="GO:0012505">
    <property type="term" value="C:endomembrane system"/>
    <property type="evidence" value="ECO:0007669"/>
    <property type="project" value="UniProtKB-SubCell"/>
</dbReference>
<evidence type="ECO:0000256" key="5">
    <source>
        <dbReference type="ARBA" id="ARBA00023136"/>
    </source>
</evidence>
<feature type="non-terminal residue" evidence="6">
    <location>
        <position position="89"/>
    </location>
</feature>
<dbReference type="Pfam" id="PF01988">
    <property type="entry name" value="VIT1"/>
    <property type="match status" value="1"/>
</dbReference>
<name>A0A067BQC2_SAPPC</name>
<evidence type="ECO:0000256" key="3">
    <source>
        <dbReference type="ARBA" id="ARBA00022692"/>
    </source>
</evidence>
<dbReference type="VEuPathDB" id="FungiDB:SPRG_17732"/>
<evidence type="ECO:0000313" key="6">
    <source>
        <dbReference type="EMBL" id="KDO16521.1"/>
    </source>
</evidence>
<evidence type="ECO:0000256" key="2">
    <source>
        <dbReference type="ARBA" id="ARBA00007049"/>
    </source>
</evidence>
<dbReference type="RefSeq" id="XP_012212770.1">
    <property type="nucleotide sequence ID" value="XM_012357380.1"/>
</dbReference>
<evidence type="ECO:0000313" key="7">
    <source>
        <dbReference type="Proteomes" id="UP000030745"/>
    </source>
</evidence>
<proteinExistence type="inferred from homology"/>
<dbReference type="STRING" id="695850.A0A067BQC2"/>
<protein>
    <submittedName>
        <fullName evidence="6">Uncharacterized protein</fullName>
    </submittedName>
</protein>
<dbReference type="Proteomes" id="UP000030745">
    <property type="component" value="Unassembled WGS sequence"/>
</dbReference>
<dbReference type="GO" id="GO:0030026">
    <property type="term" value="P:intracellular manganese ion homeostasis"/>
    <property type="evidence" value="ECO:0007669"/>
    <property type="project" value="InterPro"/>
</dbReference>
<keyword evidence="7" id="KW-1185">Reference proteome</keyword>
<dbReference type="EMBL" id="KK584070">
    <property type="protein sequence ID" value="KDO16521.1"/>
    <property type="molecule type" value="Genomic_DNA"/>
</dbReference>
<comment type="subcellular location">
    <subcellularLocation>
        <location evidence="1">Endomembrane system</location>
        <topology evidence="1">Multi-pass membrane protein</topology>
    </subcellularLocation>
</comment>
<gene>
    <name evidence="6" type="ORF">SPRG_17732</name>
</gene>
<keyword evidence="4" id="KW-1133">Transmembrane helix</keyword>
<evidence type="ECO:0000256" key="4">
    <source>
        <dbReference type="ARBA" id="ARBA00022989"/>
    </source>
</evidence>
<dbReference type="KEGG" id="spar:SPRG_17732"/>
<organism evidence="6 7">
    <name type="scientific">Saprolegnia parasitica (strain CBS 223.65)</name>
    <dbReference type="NCBI Taxonomy" id="695850"/>
    <lineage>
        <taxon>Eukaryota</taxon>
        <taxon>Sar</taxon>
        <taxon>Stramenopiles</taxon>
        <taxon>Oomycota</taxon>
        <taxon>Saprolegniomycetes</taxon>
        <taxon>Saprolegniales</taxon>
        <taxon>Saprolegniaceae</taxon>
        <taxon>Saprolegnia</taxon>
    </lineage>
</organism>